<protein>
    <submittedName>
        <fullName evidence="7">Uncharacterized protein</fullName>
    </submittedName>
</protein>
<evidence type="ECO:0000256" key="4">
    <source>
        <dbReference type="ARBA" id="ARBA00022824"/>
    </source>
</evidence>
<dbReference type="GeneID" id="25796556"/>
<organism evidence="7 8">
    <name type="scientific">Hypocrea virens (strain Gv29-8 / FGSC 10586)</name>
    <name type="common">Gliocladium virens</name>
    <name type="synonym">Trichoderma virens</name>
    <dbReference type="NCBI Taxonomy" id="413071"/>
    <lineage>
        <taxon>Eukaryota</taxon>
        <taxon>Fungi</taxon>
        <taxon>Dikarya</taxon>
        <taxon>Ascomycota</taxon>
        <taxon>Pezizomycotina</taxon>
        <taxon>Sordariomycetes</taxon>
        <taxon>Hypocreomycetidae</taxon>
        <taxon>Hypocreales</taxon>
        <taxon>Hypocreaceae</taxon>
        <taxon>Trichoderma</taxon>
    </lineage>
</organism>
<accession>G9MNS2</accession>
<dbReference type="InterPro" id="IPR029058">
    <property type="entry name" value="AB_hydrolase_fold"/>
</dbReference>
<keyword evidence="8" id="KW-1185">Reference proteome</keyword>
<dbReference type="GO" id="GO:0005739">
    <property type="term" value="C:mitochondrion"/>
    <property type="evidence" value="ECO:0007669"/>
    <property type="project" value="UniProtKB-SubCell"/>
</dbReference>
<comment type="caution">
    <text evidence="7">The sequence shown here is derived from an EMBL/GenBank/DDBJ whole genome shotgun (WGS) entry which is preliminary data.</text>
</comment>
<dbReference type="InterPro" id="IPR052374">
    <property type="entry name" value="SERAC1"/>
</dbReference>
<evidence type="ECO:0000313" key="8">
    <source>
        <dbReference type="Proteomes" id="UP000007115"/>
    </source>
</evidence>
<dbReference type="Proteomes" id="UP000007115">
    <property type="component" value="Unassembled WGS sequence"/>
</dbReference>
<comment type="subcellular location">
    <subcellularLocation>
        <location evidence="2">Endoplasmic reticulum</location>
    </subcellularLocation>
    <subcellularLocation>
        <location evidence="3">Membrane</location>
    </subcellularLocation>
    <subcellularLocation>
        <location evidence="1">Mitochondrion</location>
    </subcellularLocation>
</comment>
<gene>
    <name evidence="7" type="ORF">TRIVIDRAFT_64038</name>
</gene>
<dbReference type="GO" id="GO:0016020">
    <property type="term" value="C:membrane"/>
    <property type="evidence" value="ECO:0007669"/>
    <property type="project" value="UniProtKB-SubCell"/>
</dbReference>
<dbReference type="EMBL" id="ABDF02000005">
    <property type="protein sequence ID" value="EHK23526.1"/>
    <property type="molecule type" value="Genomic_DNA"/>
</dbReference>
<evidence type="ECO:0000256" key="6">
    <source>
        <dbReference type="ARBA" id="ARBA00023136"/>
    </source>
</evidence>
<keyword evidence="4" id="KW-0256">Endoplasmic reticulum</keyword>
<dbReference type="OMA" id="FMWLRDE"/>
<dbReference type="PANTHER" id="PTHR48182:SF2">
    <property type="entry name" value="PROTEIN SERAC1"/>
    <property type="match status" value="1"/>
</dbReference>
<evidence type="ECO:0000313" key="7">
    <source>
        <dbReference type="EMBL" id="EHK23526.1"/>
    </source>
</evidence>
<evidence type="ECO:0000256" key="1">
    <source>
        <dbReference type="ARBA" id="ARBA00004173"/>
    </source>
</evidence>
<dbReference type="AlphaFoldDB" id="G9MNS2"/>
<keyword evidence="5" id="KW-0496">Mitochondrion</keyword>
<evidence type="ECO:0000256" key="3">
    <source>
        <dbReference type="ARBA" id="ARBA00004370"/>
    </source>
</evidence>
<dbReference type="eggNOG" id="ENOG502SXAD">
    <property type="taxonomic scope" value="Eukaryota"/>
</dbReference>
<dbReference type="InParanoid" id="G9MNS2"/>
<dbReference type="OrthoDB" id="5097106at2759"/>
<dbReference type="HOGENOM" id="CLU_000288_182_5_1"/>
<dbReference type="GO" id="GO:0005783">
    <property type="term" value="C:endoplasmic reticulum"/>
    <property type="evidence" value="ECO:0007669"/>
    <property type="project" value="UniProtKB-SubCell"/>
</dbReference>
<dbReference type="VEuPathDB" id="FungiDB:TRIVIDRAFT_64038"/>
<dbReference type="SUPFAM" id="SSF53474">
    <property type="entry name" value="alpha/beta-Hydrolases"/>
    <property type="match status" value="1"/>
</dbReference>
<proteinExistence type="predicted"/>
<name>G9MNS2_HYPVG</name>
<evidence type="ECO:0000256" key="2">
    <source>
        <dbReference type="ARBA" id="ARBA00004240"/>
    </source>
</evidence>
<keyword evidence="6" id="KW-0472">Membrane</keyword>
<dbReference type="Gene3D" id="3.40.50.1820">
    <property type="entry name" value="alpha/beta hydrolase"/>
    <property type="match status" value="1"/>
</dbReference>
<sequence>MAATQTTYRVQGIPANASFDDVKTIISKAFDKDGVKANPTIHSLASDPYSPVNNGTKVATVTFAQTPGNLKNRGEVTAIVPWGYESHRIFVDSSFQGFTSLNDAEDDSGDTIDIIAVSGLSSHPFGSWKERGGTFMWLRDEVAKTAKRARVLLYGYDTTLVNSESFQDIGDIATRLSSDVNAIRGARSAQEAFVPTPIVFIAHSLGGLVVKEYPDDFLSIYGLLFFGVPNGGIKTEYWMPIVDRMPNRGLITSLEPDAYYLRNLQHTQTPFNQNHSGLPKFRSKYDANYKAIEPFFTECYNDAFEVIQKRFIAEGLSHHLHSHSMDEGLC</sequence>
<dbReference type="RefSeq" id="XP_013957744.1">
    <property type="nucleotide sequence ID" value="XM_014102269.1"/>
</dbReference>
<evidence type="ECO:0000256" key="5">
    <source>
        <dbReference type="ARBA" id="ARBA00023128"/>
    </source>
</evidence>
<dbReference type="PANTHER" id="PTHR48182">
    <property type="entry name" value="PROTEIN SERAC1"/>
    <property type="match status" value="1"/>
</dbReference>
<reference evidence="7 8" key="1">
    <citation type="journal article" date="2011" name="Genome Biol.">
        <title>Comparative genome sequence analysis underscores mycoparasitism as the ancestral life style of Trichoderma.</title>
        <authorList>
            <person name="Kubicek C.P."/>
            <person name="Herrera-Estrella A."/>
            <person name="Seidl-Seiboth V."/>
            <person name="Martinez D.A."/>
            <person name="Druzhinina I.S."/>
            <person name="Thon M."/>
            <person name="Zeilinger S."/>
            <person name="Casas-Flores S."/>
            <person name="Horwitz B.A."/>
            <person name="Mukherjee P.K."/>
            <person name="Mukherjee M."/>
            <person name="Kredics L."/>
            <person name="Alcaraz L.D."/>
            <person name="Aerts A."/>
            <person name="Antal Z."/>
            <person name="Atanasova L."/>
            <person name="Cervantes-Badillo M.G."/>
            <person name="Challacombe J."/>
            <person name="Chertkov O."/>
            <person name="McCluskey K."/>
            <person name="Coulpier F."/>
            <person name="Deshpande N."/>
            <person name="von Doehren H."/>
            <person name="Ebbole D.J."/>
            <person name="Esquivel-Naranjo E.U."/>
            <person name="Fekete E."/>
            <person name="Flipphi M."/>
            <person name="Glaser F."/>
            <person name="Gomez-Rodriguez E.Y."/>
            <person name="Gruber S."/>
            <person name="Han C."/>
            <person name="Henrissat B."/>
            <person name="Hermosa R."/>
            <person name="Hernandez-Onate M."/>
            <person name="Karaffa L."/>
            <person name="Kosti I."/>
            <person name="Le Crom S."/>
            <person name="Lindquist E."/>
            <person name="Lucas S."/>
            <person name="Luebeck M."/>
            <person name="Luebeck P.S."/>
            <person name="Margeot A."/>
            <person name="Metz B."/>
            <person name="Misra M."/>
            <person name="Nevalainen H."/>
            <person name="Omann M."/>
            <person name="Packer N."/>
            <person name="Perrone G."/>
            <person name="Uresti-Rivera E.E."/>
            <person name="Salamov A."/>
            <person name="Schmoll M."/>
            <person name="Seiboth B."/>
            <person name="Shapiro H."/>
            <person name="Sukno S."/>
            <person name="Tamayo-Ramos J.A."/>
            <person name="Tisch D."/>
            <person name="Wiest A."/>
            <person name="Wilkinson H.H."/>
            <person name="Zhang M."/>
            <person name="Coutinho P.M."/>
            <person name="Kenerley C.M."/>
            <person name="Monte E."/>
            <person name="Baker S.E."/>
            <person name="Grigoriev I.V."/>
        </authorList>
    </citation>
    <scope>NUCLEOTIDE SEQUENCE [LARGE SCALE GENOMIC DNA]</scope>
    <source>
        <strain evidence="8">Gv29-8 / FGSC 10586</strain>
    </source>
</reference>